<name>A0A3E4XAC3_BACUN</name>
<dbReference type="EMBL" id="QSTL01000028">
    <property type="protein sequence ID" value="RGM51419.1"/>
    <property type="molecule type" value="Genomic_DNA"/>
</dbReference>
<evidence type="ECO:0000313" key="1">
    <source>
        <dbReference type="EMBL" id="RGM51419.1"/>
    </source>
</evidence>
<sequence length="64" mass="7359">MKAVLKRGSLQLIGKLYNVESDAKKQGRSAEKLQEMREKISYPTICTFEKWMYDTASNGTENSR</sequence>
<gene>
    <name evidence="1" type="ORF">DXC07_19210</name>
</gene>
<reference evidence="1 2" key="1">
    <citation type="submission" date="2018-08" db="EMBL/GenBank/DDBJ databases">
        <title>A genome reference for cultivated species of the human gut microbiota.</title>
        <authorList>
            <person name="Zou Y."/>
            <person name="Xue W."/>
            <person name="Luo G."/>
        </authorList>
    </citation>
    <scope>NUCLEOTIDE SEQUENCE [LARGE SCALE GENOMIC DNA]</scope>
    <source>
        <strain evidence="1 2">OM07-9</strain>
    </source>
</reference>
<comment type="caution">
    <text evidence="1">The sequence shown here is derived from an EMBL/GenBank/DDBJ whole genome shotgun (WGS) entry which is preliminary data.</text>
</comment>
<dbReference type="AlphaFoldDB" id="A0A3E4XAC3"/>
<protein>
    <submittedName>
        <fullName evidence="1">Uncharacterized protein</fullName>
    </submittedName>
</protein>
<organism evidence="1 2">
    <name type="scientific">Bacteroides uniformis</name>
    <dbReference type="NCBI Taxonomy" id="820"/>
    <lineage>
        <taxon>Bacteria</taxon>
        <taxon>Pseudomonadati</taxon>
        <taxon>Bacteroidota</taxon>
        <taxon>Bacteroidia</taxon>
        <taxon>Bacteroidales</taxon>
        <taxon>Bacteroidaceae</taxon>
        <taxon>Bacteroides</taxon>
    </lineage>
</organism>
<dbReference type="Proteomes" id="UP000261295">
    <property type="component" value="Unassembled WGS sequence"/>
</dbReference>
<accession>A0A3E4XAC3</accession>
<proteinExistence type="predicted"/>
<evidence type="ECO:0000313" key="2">
    <source>
        <dbReference type="Proteomes" id="UP000261295"/>
    </source>
</evidence>